<feature type="domain" description="Shikimate dehydrogenase substrate binding N-terminal" evidence="1">
    <location>
        <begin position="19"/>
        <end position="99"/>
    </location>
</feature>
<sequence>MTDGGINPSDVTTPMKAYLFGYPISHSLAPLLHNTLFADLNVPWTYELLESTNKDDLLEKLKMESCVGSAVTMPHKVEFVKEVDDTTDEGHDIGAINTVFKRIDAQSGKIKLIGTNTDCFGVRDAFLLNFPDIIEKSTGKPAMVIGSGGAARSCIYALWKWFGVSSIYIVNRREDEANGVIEHILATTTSRPIEFIYVKSVEEAEKLEGPALIIGAIPDKTPVTPEEVLNDKIKMTFLSKPTKGYVIEMCYHPNPITRFYRECESNGWKVIPGTEPMIYQGVAQQMLWTGFPLEKFSTENAAKAINKHIC</sequence>
<reference evidence="2 3" key="1">
    <citation type="submission" date="2024-03" db="EMBL/GenBank/DDBJ databases">
        <title>Genome-scale model development and genomic sequencing of the oleaginous clade Lipomyces.</title>
        <authorList>
            <consortium name="Lawrence Berkeley National Laboratory"/>
            <person name="Czajka J.J."/>
            <person name="Han Y."/>
            <person name="Kim J."/>
            <person name="Mondo S.J."/>
            <person name="Hofstad B.A."/>
            <person name="Robles A."/>
            <person name="Haridas S."/>
            <person name="Riley R."/>
            <person name="LaButti K."/>
            <person name="Pangilinan J."/>
            <person name="Andreopoulos W."/>
            <person name="Lipzen A."/>
            <person name="Yan J."/>
            <person name="Wang M."/>
            <person name="Ng V."/>
            <person name="Grigoriev I.V."/>
            <person name="Spatafora J.W."/>
            <person name="Magnuson J.K."/>
            <person name="Baker S.E."/>
            <person name="Pomraning K.R."/>
        </authorList>
    </citation>
    <scope>NUCLEOTIDE SEQUENCE [LARGE SCALE GENOMIC DNA]</scope>
    <source>
        <strain evidence="2 3">Phaff 52-87</strain>
    </source>
</reference>
<dbReference type="PANTHER" id="PTHR21089">
    <property type="entry name" value="SHIKIMATE DEHYDROGENASE"/>
    <property type="match status" value="1"/>
</dbReference>
<evidence type="ECO:0000313" key="3">
    <source>
        <dbReference type="Proteomes" id="UP001498771"/>
    </source>
</evidence>
<dbReference type="InterPro" id="IPR022893">
    <property type="entry name" value="Shikimate_DH_fam"/>
</dbReference>
<dbReference type="Gene3D" id="3.40.50.10860">
    <property type="entry name" value="Leucine Dehydrogenase, chain A, domain 1"/>
    <property type="match status" value="1"/>
</dbReference>
<dbReference type="SUPFAM" id="SSF53223">
    <property type="entry name" value="Aminoacid dehydrogenase-like, N-terminal domain"/>
    <property type="match status" value="1"/>
</dbReference>
<dbReference type="Gene3D" id="3.40.50.720">
    <property type="entry name" value="NAD(P)-binding Rossmann-like Domain"/>
    <property type="match status" value="1"/>
</dbReference>
<accession>A0ABR1FAN0</accession>
<name>A0ABR1FAN0_9ASCO</name>
<proteinExistence type="predicted"/>
<dbReference type="PANTHER" id="PTHR21089:SF1">
    <property type="entry name" value="BIFUNCTIONAL 3-DEHYDROQUINATE DEHYDRATASE_SHIKIMATE DEHYDROGENASE, CHLOROPLASTIC"/>
    <property type="match status" value="1"/>
</dbReference>
<protein>
    <recommendedName>
        <fullName evidence="1">Shikimate dehydrogenase substrate binding N-terminal domain-containing protein</fullName>
    </recommendedName>
</protein>
<dbReference type="InterPro" id="IPR013708">
    <property type="entry name" value="Shikimate_DH-bd_N"/>
</dbReference>
<evidence type="ECO:0000313" key="2">
    <source>
        <dbReference type="EMBL" id="KAK7206173.1"/>
    </source>
</evidence>
<dbReference type="GeneID" id="90037736"/>
<dbReference type="CDD" id="cd01065">
    <property type="entry name" value="NAD_bind_Shikimate_DH"/>
    <property type="match status" value="1"/>
</dbReference>
<dbReference type="Proteomes" id="UP001498771">
    <property type="component" value="Unassembled WGS sequence"/>
</dbReference>
<dbReference type="InterPro" id="IPR036291">
    <property type="entry name" value="NAD(P)-bd_dom_sf"/>
</dbReference>
<comment type="caution">
    <text evidence="2">The sequence shown here is derived from an EMBL/GenBank/DDBJ whole genome shotgun (WGS) entry which is preliminary data.</text>
</comment>
<evidence type="ECO:0000259" key="1">
    <source>
        <dbReference type="Pfam" id="PF08501"/>
    </source>
</evidence>
<organism evidence="2 3">
    <name type="scientific">Myxozyma melibiosi</name>
    <dbReference type="NCBI Taxonomy" id="54550"/>
    <lineage>
        <taxon>Eukaryota</taxon>
        <taxon>Fungi</taxon>
        <taxon>Dikarya</taxon>
        <taxon>Ascomycota</taxon>
        <taxon>Saccharomycotina</taxon>
        <taxon>Lipomycetes</taxon>
        <taxon>Lipomycetales</taxon>
        <taxon>Lipomycetaceae</taxon>
        <taxon>Myxozyma</taxon>
    </lineage>
</organism>
<dbReference type="RefSeq" id="XP_064769206.1">
    <property type="nucleotide sequence ID" value="XM_064912224.1"/>
</dbReference>
<gene>
    <name evidence="2" type="ORF">BZA70DRAFT_275947</name>
</gene>
<keyword evidence="3" id="KW-1185">Reference proteome</keyword>
<dbReference type="Pfam" id="PF08501">
    <property type="entry name" value="Shikimate_dh_N"/>
    <property type="match status" value="1"/>
</dbReference>
<dbReference type="InterPro" id="IPR046346">
    <property type="entry name" value="Aminoacid_DH-like_N_sf"/>
</dbReference>
<dbReference type="EMBL" id="JBBJBU010000003">
    <property type="protein sequence ID" value="KAK7206173.1"/>
    <property type="molecule type" value="Genomic_DNA"/>
</dbReference>
<dbReference type="SUPFAM" id="SSF51735">
    <property type="entry name" value="NAD(P)-binding Rossmann-fold domains"/>
    <property type="match status" value="1"/>
</dbReference>